<dbReference type="EMBL" id="CP007451">
    <property type="protein sequence ID" value="AHW60429.1"/>
    <property type="molecule type" value="Genomic_DNA"/>
</dbReference>
<evidence type="ECO:0000256" key="4">
    <source>
        <dbReference type="ARBA" id="ARBA00023136"/>
    </source>
</evidence>
<dbReference type="PANTHER" id="PTHR30518">
    <property type="entry name" value="ENDOLYTIC MUREIN TRANSGLYCOSYLASE"/>
    <property type="match status" value="1"/>
</dbReference>
<evidence type="ECO:0000256" key="2">
    <source>
        <dbReference type="ARBA" id="ARBA00022692"/>
    </source>
</evidence>
<dbReference type="EC" id="4.2.2.29" evidence="7"/>
<evidence type="ECO:0000313" key="9">
    <source>
        <dbReference type="EMBL" id="SET98634.1"/>
    </source>
</evidence>
<dbReference type="Pfam" id="PF02618">
    <property type="entry name" value="YceG"/>
    <property type="match status" value="1"/>
</dbReference>
<accession>X5DH59</accession>
<evidence type="ECO:0000313" key="11">
    <source>
        <dbReference type="Proteomes" id="UP000181981"/>
    </source>
</evidence>
<keyword evidence="1 7" id="KW-1003">Cell membrane</keyword>
<gene>
    <name evidence="7" type="primary">mltG</name>
    <name evidence="8" type="ORF">FH5T_14500</name>
    <name evidence="9" type="ORF">SAMN05444285_13345</name>
</gene>
<keyword evidence="4 7" id="KW-0472">Membrane</keyword>
<dbReference type="InterPro" id="IPR003770">
    <property type="entry name" value="MLTG-like"/>
</dbReference>
<dbReference type="STRING" id="1168034.FH5T_14500"/>
<dbReference type="Proteomes" id="UP000181981">
    <property type="component" value="Unassembled WGS sequence"/>
</dbReference>
<dbReference type="GO" id="GO:0008932">
    <property type="term" value="F:lytic endotransglycosylase activity"/>
    <property type="evidence" value="ECO:0007669"/>
    <property type="project" value="UniProtKB-UniRule"/>
</dbReference>
<dbReference type="RefSeq" id="WP_051567895.1">
    <property type="nucleotide sequence ID" value="NZ_FOHT01000033.1"/>
</dbReference>
<dbReference type="GO" id="GO:0005886">
    <property type="term" value="C:plasma membrane"/>
    <property type="evidence" value="ECO:0007669"/>
    <property type="project" value="UniProtKB-UniRule"/>
</dbReference>
<sequence length="353" mass="41023">MSIDQKSRAMTFPRIGKFIIIFFAIAFILVGARAYQLYRYVFDENVKNDYIILVTEEDDIKSISEKLETNEVLINMKAFKWVAKKKKYADFMRPGRYELKKGMTTNELVNMLRSGAQSPVNITFNNVRFKEELAGKVSKYIKADSTSILQLFSDEQQIADWGFTEENFRTMFIPNTYEMYWTTSAEEFAQRMKTEYDRFWNDTRTKQAAKMGLTPQQVVTLASIVQSETIKPDELKTVAGLYINRLNKGIALQADPTVKYAVGDYSIKRVLNKHLEIDSPYNTYKYAGLPPGPICFPEITSIDAVLNYEDHNYLYMCAREDFSGYHNFAKTLSQHNRNAKKYRDALNSRRIFK</sequence>
<protein>
    <recommendedName>
        <fullName evidence="7">Endolytic murein transglycosylase</fullName>
        <ecNumber evidence="7">4.2.2.29</ecNumber>
    </recommendedName>
    <alternativeName>
        <fullName evidence="7">Peptidoglycan lytic transglycosylase</fullName>
    </alternativeName>
    <alternativeName>
        <fullName evidence="7">Peptidoglycan polymerization terminase</fullName>
    </alternativeName>
</protein>
<comment type="catalytic activity">
    <reaction evidence="7">
        <text>a peptidoglycan chain = a peptidoglycan chain with N-acetyl-1,6-anhydromuramyl-[peptide] at the reducing end + a peptidoglycan chain with N-acetylglucosamine at the non-reducing end.</text>
        <dbReference type="EC" id="4.2.2.29"/>
    </reaction>
</comment>
<dbReference type="Proteomes" id="UP000023772">
    <property type="component" value="Chromosome"/>
</dbReference>
<keyword evidence="5 7" id="KW-0456">Lyase</keyword>
<evidence type="ECO:0000256" key="1">
    <source>
        <dbReference type="ARBA" id="ARBA00022475"/>
    </source>
</evidence>
<dbReference type="Gene3D" id="3.30.1490.480">
    <property type="entry name" value="Endolytic murein transglycosylase"/>
    <property type="match status" value="1"/>
</dbReference>
<evidence type="ECO:0000313" key="8">
    <source>
        <dbReference type="EMBL" id="AHW60429.1"/>
    </source>
</evidence>
<dbReference type="NCBIfam" id="TIGR00247">
    <property type="entry name" value="endolytic transglycosylase MltG"/>
    <property type="match status" value="1"/>
</dbReference>
<dbReference type="CDD" id="cd08010">
    <property type="entry name" value="MltG_like"/>
    <property type="match status" value="1"/>
</dbReference>
<evidence type="ECO:0000256" key="3">
    <source>
        <dbReference type="ARBA" id="ARBA00022989"/>
    </source>
</evidence>
<organism evidence="9 11">
    <name type="scientific">Draconibacterium orientale</name>
    <dbReference type="NCBI Taxonomy" id="1168034"/>
    <lineage>
        <taxon>Bacteria</taxon>
        <taxon>Pseudomonadati</taxon>
        <taxon>Bacteroidota</taxon>
        <taxon>Bacteroidia</taxon>
        <taxon>Marinilabiliales</taxon>
        <taxon>Prolixibacteraceae</taxon>
        <taxon>Draconibacterium</taxon>
    </lineage>
</organism>
<dbReference type="PANTHER" id="PTHR30518:SF2">
    <property type="entry name" value="ENDOLYTIC MUREIN TRANSGLYCOSYLASE"/>
    <property type="match status" value="1"/>
</dbReference>
<evidence type="ECO:0000256" key="5">
    <source>
        <dbReference type="ARBA" id="ARBA00023239"/>
    </source>
</evidence>
<dbReference type="Gene3D" id="3.30.160.60">
    <property type="entry name" value="Classic Zinc Finger"/>
    <property type="match status" value="1"/>
</dbReference>
<keyword evidence="6 7" id="KW-0961">Cell wall biogenesis/degradation</keyword>
<evidence type="ECO:0000256" key="7">
    <source>
        <dbReference type="HAMAP-Rule" id="MF_02065"/>
    </source>
</evidence>
<name>X5DH59_9BACT</name>
<dbReference type="HAMAP" id="MF_02065">
    <property type="entry name" value="MltG"/>
    <property type="match status" value="1"/>
</dbReference>
<feature type="site" description="Important for catalytic activity" evidence="7">
    <location>
        <position position="228"/>
    </location>
</feature>
<dbReference type="KEGG" id="dori:FH5T_14500"/>
<dbReference type="eggNOG" id="COG1559">
    <property type="taxonomic scope" value="Bacteria"/>
</dbReference>
<keyword evidence="10" id="KW-1185">Reference proteome</keyword>
<evidence type="ECO:0000313" key="10">
    <source>
        <dbReference type="Proteomes" id="UP000023772"/>
    </source>
</evidence>
<evidence type="ECO:0000256" key="6">
    <source>
        <dbReference type="ARBA" id="ARBA00023316"/>
    </source>
</evidence>
<dbReference type="EMBL" id="FOHT01000033">
    <property type="protein sequence ID" value="SET98634.1"/>
    <property type="molecule type" value="Genomic_DNA"/>
</dbReference>
<dbReference type="GO" id="GO:0009252">
    <property type="term" value="P:peptidoglycan biosynthetic process"/>
    <property type="evidence" value="ECO:0007669"/>
    <property type="project" value="UniProtKB-UniRule"/>
</dbReference>
<reference evidence="9 11" key="2">
    <citation type="submission" date="2016-10" db="EMBL/GenBank/DDBJ databases">
        <authorList>
            <person name="de Groot N.N."/>
        </authorList>
    </citation>
    <scope>NUCLEOTIDE SEQUENCE [LARGE SCALE GENOMIC DNA]</scope>
    <source>
        <strain evidence="9 11">DSM 25947</strain>
    </source>
</reference>
<dbReference type="AlphaFoldDB" id="X5DH59"/>
<reference evidence="8 10" key="1">
    <citation type="submission" date="2014-03" db="EMBL/GenBank/DDBJ databases">
        <title>Complete genome sequence of a deeply braunched marine Bacteroidia bacterium Draconibacterium orientale type strain FH5T.</title>
        <authorList>
            <person name="Li X."/>
            <person name="Wang X."/>
            <person name="Xie Z."/>
            <person name="Du Z."/>
            <person name="Chen G."/>
        </authorList>
    </citation>
    <scope>NUCLEOTIDE SEQUENCE [LARGE SCALE GENOMIC DNA]</scope>
    <source>
        <strain evidence="8 10">FH5</strain>
    </source>
</reference>
<keyword evidence="2 7" id="KW-0812">Transmembrane</keyword>
<keyword evidence="3 7" id="KW-1133">Transmembrane helix</keyword>
<dbReference type="GO" id="GO:0071555">
    <property type="term" value="P:cell wall organization"/>
    <property type="evidence" value="ECO:0007669"/>
    <property type="project" value="UniProtKB-KW"/>
</dbReference>
<comment type="similarity">
    <text evidence="7">Belongs to the transglycosylase MltG family.</text>
</comment>
<dbReference type="HOGENOM" id="CLU_025574_2_0_10"/>
<comment type="function">
    <text evidence="7">Functions as a peptidoglycan terminase that cleaves nascent peptidoglycan strands endolytically to terminate their elongation.</text>
</comment>
<proteinExistence type="inferred from homology"/>